<dbReference type="EC" id="2.7.8.5" evidence="4 15"/>
<evidence type="ECO:0000256" key="1">
    <source>
        <dbReference type="ARBA" id="ARBA00004141"/>
    </source>
</evidence>
<evidence type="ECO:0000256" key="2">
    <source>
        <dbReference type="ARBA" id="ARBA00005042"/>
    </source>
</evidence>
<dbReference type="Proteomes" id="UP000182521">
    <property type="component" value="Chromosome"/>
</dbReference>
<evidence type="ECO:0000256" key="7">
    <source>
        <dbReference type="ARBA" id="ARBA00022679"/>
    </source>
</evidence>
<evidence type="ECO:0000256" key="6">
    <source>
        <dbReference type="ARBA" id="ARBA00022516"/>
    </source>
</evidence>
<keyword evidence="12" id="KW-0594">Phospholipid biosynthesis</keyword>
<evidence type="ECO:0000256" key="4">
    <source>
        <dbReference type="ARBA" id="ARBA00013170"/>
    </source>
</evidence>
<keyword evidence="6" id="KW-0444">Lipid biosynthesis</keyword>
<dbReference type="STRING" id="1542390.KX01_180"/>
<keyword evidence="11 17" id="KW-0472">Membrane</keyword>
<dbReference type="InterPro" id="IPR048254">
    <property type="entry name" value="CDP_ALCOHOL_P_TRANSF_CS"/>
</dbReference>
<keyword evidence="7 16" id="KW-0808">Transferase</keyword>
<reference evidence="19" key="1">
    <citation type="submission" date="2014-10" db="EMBL/GenBank/DDBJ databases">
        <authorList>
            <person name="Kuske C.R."/>
            <person name="Challacombe J.F."/>
            <person name="Daligault H.E."/>
            <person name="Davenport K.W."/>
            <person name="Johnson S.L."/>
            <person name="Siddaramappa S."/>
            <person name="Petersen J.M."/>
        </authorList>
    </citation>
    <scope>NUCLEOTIDE SEQUENCE [LARGE SCALE GENOMIC DNA]</scope>
    <source>
        <strain evidence="19">CA97-1460</strain>
    </source>
</reference>
<dbReference type="OrthoDB" id="9796672at2"/>
<sequence length="198" mass="22750">MYFSVPNLLTFGRLFLIPFMLACFYIDFNHHHGVTATLFLLGAATDWLDGYLARKWEQTSKLGAFLDPVADKLIVATALCLFVEMYPYWWATIPAIIMICREILVSALREWMAELGQRSVVKVGYWGKVKTAAQMTALFIFLIKPAMHFEDAIDYSSFNTWFILLGFFMLYVAVILTVYSMCNYLYVAFKSVFGKQTS</sequence>
<comment type="similarity">
    <text evidence="3 16">Belongs to the CDP-alcohol phosphatidyltransferase class-I family.</text>
</comment>
<dbReference type="Pfam" id="PF01066">
    <property type="entry name" value="CDP-OH_P_transf"/>
    <property type="match status" value="1"/>
</dbReference>
<dbReference type="Gene3D" id="1.20.120.1760">
    <property type="match status" value="1"/>
</dbReference>
<dbReference type="RefSeq" id="WP_071663205.1">
    <property type="nucleotide sequence ID" value="NZ_CP009654.1"/>
</dbReference>
<evidence type="ECO:0000256" key="13">
    <source>
        <dbReference type="ARBA" id="ARBA00023264"/>
    </source>
</evidence>
<evidence type="ECO:0000256" key="12">
    <source>
        <dbReference type="ARBA" id="ARBA00023209"/>
    </source>
</evidence>
<evidence type="ECO:0000256" key="5">
    <source>
        <dbReference type="ARBA" id="ARBA00014944"/>
    </source>
</evidence>
<evidence type="ECO:0000256" key="8">
    <source>
        <dbReference type="ARBA" id="ARBA00022692"/>
    </source>
</evidence>
<feature type="transmembrane region" description="Helical" evidence="17">
    <location>
        <begin position="88"/>
        <end position="108"/>
    </location>
</feature>
<dbReference type="InterPro" id="IPR050324">
    <property type="entry name" value="CDP-alcohol_PTase-I"/>
</dbReference>
<dbReference type="GO" id="GO:0008444">
    <property type="term" value="F:CDP-diacylglycerol-glycerol-3-phosphate 3-phosphatidyltransferase activity"/>
    <property type="evidence" value="ECO:0007669"/>
    <property type="project" value="UniProtKB-UniRule"/>
</dbReference>
<organism evidence="18 19">
    <name type="scientific">Francisella frigiditurris</name>
    <dbReference type="NCBI Taxonomy" id="1542390"/>
    <lineage>
        <taxon>Bacteria</taxon>
        <taxon>Pseudomonadati</taxon>
        <taxon>Pseudomonadota</taxon>
        <taxon>Gammaproteobacteria</taxon>
        <taxon>Thiotrichales</taxon>
        <taxon>Francisellaceae</taxon>
        <taxon>Francisella</taxon>
    </lineage>
</organism>
<gene>
    <name evidence="18" type="primary">pgsA</name>
    <name evidence="18" type="ORF">KX01_180</name>
</gene>
<evidence type="ECO:0000256" key="17">
    <source>
        <dbReference type="SAM" id="Phobius"/>
    </source>
</evidence>
<evidence type="ECO:0000256" key="14">
    <source>
        <dbReference type="ARBA" id="ARBA00048586"/>
    </source>
</evidence>
<dbReference type="NCBIfam" id="TIGR00560">
    <property type="entry name" value="pgsA"/>
    <property type="match status" value="1"/>
</dbReference>
<comment type="catalytic activity">
    <reaction evidence="14">
        <text>a CDP-1,2-diacyl-sn-glycerol + sn-glycerol 3-phosphate = a 1,2-diacyl-sn-glycero-3-phospho-(1'-sn-glycero-3'-phosphate) + CMP + H(+)</text>
        <dbReference type="Rhea" id="RHEA:12593"/>
        <dbReference type="ChEBI" id="CHEBI:15378"/>
        <dbReference type="ChEBI" id="CHEBI:57597"/>
        <dbReference type="ChEBI" id="CHEBI:58332"/>
        <dbReference type="ChEBI" id="CHEBI:60110"/>
        <dbReference type="ChEBI" id="CHEBI:60377"/>
        <dbReference type="EC" id="2.7.8.5"/>
    </reaction>
</comment>
<protein>
    <recommendedName>
        <fullName evidence="5 15">CDP-diacylglycerol--glycerol-3-phosphate 3-phosphatidyltransferase</fullName>
        <ecNumber evidence="4 15">2.7.8.5</ecNumber>
    </recommendedName>
</protein>
<dbReference type="AlphaFoldDB" id="A0A1J0KUS3"/>
<dbReference type="EMBL" id="CP009654">
    <property type="protein sequence ID" value="APC97533.1"/>
    <property type="molecule type" value="Genomic_DNA"/>
</dbReference>
<keyword evidence="9 17" id="KW-1133">Transmembrane helix</keyword>
<accession>A0A1J0KUS3</accession>
<evidence type="ECO:0000313" key="18">
    <source>
        <dbReference type="EMBL" id="APC97533.1"/>
    </source>
</evidence>
<dbReference type="PROSITE" id="PS00379">
    <property type="entry name" value="CDP_ALCOHOL_P_TRANSF"/>
    <property type="match status" value="1"/>
</dbReference>
<evidence type="ECO:0000256" key="3">
    <source>
        <dbReference type="ARBA" id="ARBA00010441"/>
    </source>
</evidence>
<proteinExistence type="inferred from homology"/>
<keyword evidence="8 17" id="KW-0812">Transmembrane</keyword>
<evidence type="ECO:0000313" key="19">
    <source>
        <dbReference type="Proteomes" id="UP000182521"/>
    </source>
</evidence>
<evidence type="ECO:0000256" key="10">
    <source>
        <dbReference type="ARBA" id="ARBA00023098"/>
    </source>
</evidence>
<keyword evidence="10" id="KW-0443">Lipid metabolism</keyword>
<evidence type="ECO:0000256" key="9">
    <source>
        <dbReference type="ARBA" id="ARBA00022989"/>
    </source>
</evidence>
<dbReference type="InterPro" id="IPR004570">
    <property type="entry name" value="Phosphatidylglycerol_P_synth"/>
</dbReference>
<dbReference type="GO" id="GO:0005886">
    <property type="term" value="C:plasma membrane"/>
    <property type="evidence" value="ECO:0007669"/>
    <property type="project" value="TreeGrafter"/>
</dbReference>
<dbReference type="KEGG" id="frc:KX01_180"/>
<keyword evidence="13" id="KW-1208">Phospholipid metabolism</keyword>
<comment type="subcellular location">
    <subcellularLocation>
        <location evidence="1">Membrane</location>
        <topology evidence="1">Multi-pass membrane protein</topology>
    </subcellularLocation>
</comment>
<dbReference type="InterPro" id="IPR000462">
    <property type="entry name" value="CDP-OH_P_trans"/>
</dbReference>
<dbReference type="InterPro" id="IPR043130">
    <property type="entry name" value="CDP-OH_PTrfase_TM_dom"/>
</dbReference>
<evidence type="ECO:0000256" key="11">
    <source>
        <dbReference type="ARBA" id="ARBA00023136"/>
    </source>
</evidence>
<dbReference type="PIRSF" id="PIRSF000847">
    <property type="entry name" value="Phos_ph_gly_syn"/>
    <property type="match status" value="1"/>
</dbReference>
<comment type="pathway">
    <text evidence="2">Phospholipid metabolism; phosphatidylglycerol biosynthesis; phosphatidylglycerol from CDP-diacylglycerol: step 1/2.</text>
</comment>
<feature type="transmembrane region" description="Helical" evidence="17">
    <location>
        <begin position="161"/>
        <end position="186"/>
    </location>
</feature>
<dbReference type="PANTHER" id="PTHR14269">
    <property type="entry name" value="CDP-DIACYLGLYCEROL--GLYCEROL-3-PHOSPHATE 3-PHOSPHATIDYLTRANSFERASE-RELATED"/>
    <property type="match status" value="1"/>
</dbReference>
<feature type="transmembrane region" description="Helical" evidence="17">
    <location>
        <begin position="129"/>
        <end position="149"/>
    </location>
</feature>
<evidence type="ECO:0000256" key="15">
    <source>
        <dbReference type="NCBIfam" id="TIGR00560"/>
    </source>
</evidence>
<dbReference type="GO" id="GO:0046474">
    <property type="term" value="P:glycerophospholipid biosynthetic process"/>
    <property type="evidence" value="ECO:0007669"/>
    <property type="project" value="TreeGrafter"/>
</dbReference>
<feature type="transmembrane region" description="Helical" evidence="17">
    <location>
        <begin position="7"/>
        <end position="28"/>
    </location>
</feature>
<keyword evidence="19" id="KW-1185">Reference proteome</keyword>
<dbReference type="PANTHER" id="PTHR14269:SF62">
    <property type="entry name" value="CDP-DIACYLGLYCEROL--GLYCEROL-3-PHOSPHATE 3-PHOSPHATIDYLTRANSFERASE 1, CHLOROPLASTIC"/>
    <property type="match status" value="1"/>
</dbReference>
<name>A0A1J0KUS3_9GAMM</name>
<evidence type="ECO:0000256" key="16">
    <source>
        <dbReference type="RuleBase" id="RU003750"/>
    </source>
</evidence>